<keyword evidence="5 7" id="KW-0378">Hydrolase</keyword>
<dbReference type="RefSeq" id="WP_071662925.1">
    <property type="nucleotide sequence ID" value="NZ_LUKY01000033.1"/>
</dbReference>
<dbReference type="NCBIfam" id="TIGR00188">
    <property type="entry name" value="rnpA"/>
    <property type="match status" value="1"/>
</dbReference>
<accession>A0A1J8P3V7</accession>
<dbReference type="Pfam" id="PF00825">
    <property type="entry name" value="Ribonuclease_P"/>
    <property type="match status" value="1"/>
</dbReference>
<dbReference type="Proteomes" id="UP000183924">
    <property type="component" value="Unassembled WGS sequence"/>
</dbReference>
<organism evidence="9 10">
    <name type="scientific">Candidatus Rickettsiella isopodorum</name>
    <dbReference type="NCBI Taxonomy" id="1225476"/>
    <lineage>
        <taxon>Bacteria</taxon>
        <taxon>Pseudomonadati</taxon>
        <taxon>Pseudomonadota</taxon>
        <taxon>Gammaproteobacteria</taxon>
        <taxon>Legionellales</taxon>
        <taxon>Coxiellaceae</taxon>
        <taxon>Rickettsiella</taxon>
    </lineage>
</organism>
<keyword evidence="10" id="KW-1185">Reference proteome</keyword>
<dbReference type="PANTHER" id="PTHR33992:SF1">
    <property type="entry name" value="RIBONUCLEASE P PROTEIN COMPONENT"/>
    <property type="match status" value="1"/>
</dbReference>
<dbReference type="InterPro" id="IPR014721">
    <property type="entry name" value="Ribsml_uS5_D2-typ_fold_subgr"/>
</dbReference>
<dbReference type="GO" id="GO:0042781">
    <property type="term" value="F:3'-tRNA processing endoribonuclease activity"/>
    <property type="evidence" value="ECO:0007669"/>
    <property type="project" value="TreeGrafter"/>
</dbReference>
<dbReference type="PROSITE" id="PS00648">
    <property type="entry name" value="RIBONUCLEASE_P"/>
    <property type="match status" value="1"/>
</dbReference>
<protein>
    <recommendedName>
        <fullName evidence="7 8">Ribonuclease P protein component</fullName>
        <shortName evidence="7">RNase P protein</shortName>
        <shortName evidence="7">RNaseP protein</shortName>
        <ecNumber evidence="7 8">3.1.26.5</ecNumber>
    </recommendedName>
    <alternativeName>
        <fullName evidence="7">Protein C5</fullName>
    </alternativeName>
</protein>
<dbReference type="GO" id="GO:0000049">
    <property type="term" value="F:tRNA binding"/>
    <property type="evidence" value="ECO:0007669"/>
    <property type="project" value="UniProtKB-UniRule"/>
</dbReference>
<sequence>MIKINQGFIKSLRLQRAEDFQRTFRLGDKQKQGSLIVYTKLNDLGYARLGLAVAKRIVPSAISRNRLKRLIRESFRLNRHKLPNVDIIIVVTSRSLYNNQVLLCDLDKQWSRLAVYYKRA</sequence>
<dbReference type="EMBL" id="LUKY01000033">
    <property type="protein sequence ID" value="OIZ94436.1"/>
    <property type="molecule type" value="Genomic_DNA"/>
</dbReference>
<evidence type="ECO:0000313" key="10">
    <source>
        <dbReference type="Proteomes" id="UP000183924"/>
    </source>
</evidence>
<dbReference type="GO" id="GO:0004526">
    <property type="term" value="F:ribonuclease P activity"/>
    <property type="evidence" value="ECO:0007669"/>
    <property type="project" value="UniProtKB-UniRule"/>
</dbReference>
<dbReference type="SUPFAM" id="SSF54211">
    <property type="entry name" value="Ribosomal protein S5 domain 2-like"/>
    <property type="match status" value="1"/>
</dbReference>
<gene>
    <name evidence="7" type="primary">rnpA</name>
    <name evidence="9" type="ORF">A1D18_06265</name>
</gene>
<dbReference type="InterPro" id="IPR000100">
    <property type="entry name" value="RNase_P"/>
</dbReference>
<dbReference type="EC" id="3.1.26.5" evidence="7 8"/>
<evidence type="ECO:0000256" key="8">
    <source>
        <dbReference type="NCBIfam" id="TIGR00188"/>
    </source>
</evidence>
<dbReference type="PANTHER" id="PTHR33992">
    <property type="entry name" value="RIBONUCLEASE P PROTEIN COMPONENT"/>
    <property type="match status" value="1"/>
</dbReference>
<dbReference type="STRING" id="1225476.A1D18_06265"/>
<evidence type="ECO:0000256" key="1">
    <source>
        <dbReference type="ARBA" id="ARBA00002663"/>
    </source>
</evidence>
<name>A0A1J8P3V7_9COXI</name>
<comment type="subunit">
    <text evidence="7">Consists of a catalytic RNA component (M1 or rnpB) and a protein subunit.</text>
</comment>
<keyword evidence="4 7" id="KW-0255">Endonuclease</keyword>
<comment type="caution">
    <text evidence="9">The sequence shown here is derived from an EMBL/GenBank/DDBJ whole genome shotgun (WGS) entry which is preliminary data.</text>
</comment>
<comment type="catalytic activity">
    <reaction evidence="7">
        <text>Endonucleolytic cleavage of RNA, removing 5'-extranucleotides from tRNA precursor.</text>
        <dbReference type="EC" id="3.1.26.5"/>
    </reaction>
</comment>
<evidence type="ECO:0000256" key="4">
    <source>
        <dbReference type="ARBA" id="ARBA00022759"/>
    </source>
</evidence>
<dbReference type="AlphaFoldDB" id="A0A1J8P3V7"/>
<dbReference type="InterPro" id="IPR020539">
    <property type="entry name" value="RNase_P_CS"/>
</dbReference>
<dbReference type="HAMAP" id="MF_00227">
    <property type="entry name" value="RNase_P"/>
    <property type="match status" value="1"/>
</dbReference>
<keyword evidence="3 7" id="KW-0540">Nuclease</keyword>
<dbReference type="InterPro" id="IPR020568">
    <property type="entry name" value="Ribosomal_Su5_D2-typ_SF"/>
</dbReference>
<reference evidence="9 10" key="1">
    <citation type="submission" date="2016-03" db="EMBL/GenBank/DDBJ databases">
        <title>Comparative genomics of Rickettsiella.</title>
        <authorList>
            <person name="Chandler C."/>
            <person name="Wang Y."/>
        </authorList>
    </citation>
    <scope>NUCLEOTIDE SEQUENCE [LARGE SCALE GENOMIC DNA]</scope>
    <source>
        <strain evidence="9 10">RCFS May 2013</strain>
    </source>
</reference>
<evidence type="ECO:0000256" key="5">
    <source>
        <dbReference type="ARBA" id="ARBA00022801"/>
    </source>
</evidence>
<dbReference type="Gene3D" id="3.30.230.10">
    <property type="match status" value="1"/>
</dbReference>
<comment type="function">
    <text evidence="1 7">RNaseP catalyzes the removal of the 5'-leader sequence from pre-tRNA to produce the mature 5'-terminus. It can also cleave other RNA substrates such as 4.5S RNA. The protein component plays an auxiliary but essential role in vivo by binding to the 5'-leader sequence and broadening the substrate specificity of the ribozyme.</text>
</comment>
<evidence type="ECO:0000313" key="9">
    <source>
        <dbReference type="EMBL" id="OIZ94436.1"/>
    </source>
</evidence>
<evidence type="ECO:0000256" key="2">
    <source>
        <dbReference type="ARBA" id="ARBA00022694"/>
    </source>
</evidence>
<dbReference type="GO" id="GO:0001682">
    <property type="term" value="P:tRNA 5'-leader removal"/>
    <property type="evidence" value="ECO:0007669"/>
    <property type="project" value="UniProtKB-UniRule"/>
</dbReference>
<evidence type="ECO:0000256" key="3">
    <source>
        <dbReference type="ARBA" id="ARBA00022722"/>
    </source>
</evidence>
<evidence type="ECO:0000256" key="7">
    <source>
        <dbReference type="HAMAP-Rule" id="MF_00227"/>
    </source>
</evidence>
<keyword evidence="6 7" id="KW-0694">RNA-binding</keyword>
<evidence type="ECO:0000256" key="6">
    <source>
        <dbReference type="ARBA" id="ARBA00022884"/>
    </source>
</evidence>
<keyword evidence="2 7" id="KW-0819">tRNA processing</keyword>
<dbReference type="GO" id="GO:0030677">
    <property type="term" value="C:ribonuclease P complex"/>
    <property type="evidence" value="ECO:0007669"/>
    <property type="project" value="TreeGrafter"/>
</dbReference>
<proteinExistence type="inferred from homology"/>
<comment type="similarity">
    <text evidence="7">Belongs to the RnpA family.</text>
</comment>